<keyword evidence="3" id="KW-0813">Transport</keyword>
<dbReference type="PANTHER" id="PTHR24221:SF647">
    <property type="entry name" value="BLL6336 PROTEIN"/>
    <property type="match status" value="1"/>
</dbReference>
<evidence type="ECO:0000256" key="4">
    <source>
        <dbReference type="ARBA" id="ARBA00022475"/>
    </source>
</evidence>
<dbReference type="InterPro" id="IPR005074">
    <property type="entry name" value="Peptidase_C39"/>
</dbReference>
<feature type="transmembrane region" description="Helical" evidence="11">
    <location>
        <begin position="265"/>
        <end position="290"/>
    </location>
</feature>
<comment type="caution">
    <text evidence="15">The sequence shown here is derived from an EMBL/GenBank/DDBJ whole genome shotgun (WGS) entry which is preliminary data.</text>
</comment>
<dbReference type="InterPro" id="IPR039421">
    <property type="entry name" value="Type_1_exporter"/>
</dbReference>
<reference evidence="16" key="1">
    <citation type="journal article" date="2019" name="Int. J. Syst. Evol. Microbiol.">
        <title>The Global Catalogue of Microorganisms (GCM) 10K type strain sequencing project: providing services to taxonomists for standard genome sequencing and annotation.</title>
        <authorList>
            <consortium name="The Broad Institute Genomics Platform"/>
            <consortium name="The Broad Institute Genome Sequencing Center for Infectious Disease"/>
            <person name="Wu L."/>
            <person name="Ma J."/>
        </authorList>
    </citation>
    <scope>NUCLEOTIDE SEQUENCE [LARGE SCALE GENOMIC DNA]</scope>
    <source>
        <strain evidence="16">CGMCC 1.15643</strain>
    </source>
</reference>
<dbReference type="InterPro" id="IPR036640">
    <property type="entry name" value="ABC1_TM_sf"/>
</dbReference>
<keyword evidence="4" id="KW-1003">Cell membrane</keyword>
<dbReference type="CDD" id="cd18588">
    <property type="entry name" value="ABC_6TM_CyaB_HlyB_like"/>
    <property type="match status" value="1"/>
</dbReference>
<dbReference type="Gene3D" id="3.40.50.300">
    <property type="entry name" value="P-loop containing nucleotide triphosphate hydrolases"/>
    <property type="match status" value="1"/>
</dbReference>
<dbReference type="InterPro" id="IPR003439">
    <property type="entry name" value="ABC_transporter-like_ATP-bd"/>
</dbReference>
<protein>
    <submittedName>
        <fullName evidence="15">Type I secretion system permease/ATPase</fullName>
    </submittedName>
</protein>
<evidence type="ECO:0000256" key="1">
    <source>
        <dbReference type="ARBA" id="ARBA00004651"/>
    </source>
</evidence>
<keyword evidence="6" id="KW-0547">Nucleotide-binding</keyword>
<feature type="compositionally biased region" description="Low complexity" evidence="10">
    <location>
        <begin position="730"/>
        <end position="741"/>
    </location>
</feature>
<evidence type="ECO:0000259" key="13">
    <source>
        <dbReference type="PROSITE" id="PS50929"/>
    </source>
</evidence>
<dbReference type="Pfam" id="PF00005">
    <property type="entry name" value="ABC_tran"/>
    <property type="match status" value="1"/>
</dbReference>
<evidence type="ECO:0000256" key="7">
    <source>
        <dbReference type="ARBA" id="ARBA00022840"/>
    </source>
</evidence>
<feature type="domain" description="ABC transmembrane type-1" evidence="13">
    <location>
        <begin position="158"/>
        <end position="437"/>
    </location>
</feature>
<keyword evidence="5 11" id="KW-0812">Transmembrane</keyword>
<dbReference type="PROSITE" id="PS50893">
    <property type="entry name" value="ABC_TRANSPORTER_2"/>
    <property type="match status" value="1"/>
</dbReference>
<keyword evidence="7" id="KW-0067">ATP-binding</keyword>
<keyword evidence="8 11" id="KW-1133">Transmembrane helix</keyword>
<dbReference type="Gene3D" id="1.20.1560.10">
    <property type="entry name" value="ABC transporter type 1, transmembrane domain"/>
    <property type="match status" value="1"/>
</dbReference>
<dbReference type="SMART" id="SM00382">
    <property type="entry name" value="AAA"/>
    <property type="match status" value="1"/>
</dbReference>
<feature type="transmembrane region" description="Helical" evidence="11">
    <location>
        <begin position="195"/>
        <end position="216"/>
    </location>
</feature>
<keyword evidence="16" id="KW-1185">Reference proteome</keyword>
<dbReference type="EMBL" id="JBHSLI010000010">
    <property type="protein sequence ID" value="MFC5295351.1"/>
    <property type="molecule type" value="Genomic_DNA"/>
</dbReference>
<evidence type="ECO:0000256" key="11">
    <source>
        <dbReference type="SAM" id="Phobius"/>
    </source>
</evidence>
<evidence type="ECO:0000313" key="15">
    <source>
        <dbReference type="EMBL" id="MFC5295351.1"/>
    </source>
</evidence>
<dbReference type="NCBIfam" id="TIGR01846">
    <property type="entry name" value="type_I_sec_HlyB"/>
    <property type="match status" value="1"/>
</dbReference>
<feature type="domain" description="Peptidase C39" evidence="14">
    <location>
        <begin position="7"/>
        <end position="126"/>
    </location>
</feature>
<dbReference type="RefSeq" id="WP_158445814.1">
    <property type="nucleotide sequence ID" value="NZ_JAOAOS010000018.1"/>
</dbReference>
<gene>
    <name evidence="15" type="ORF">ACFPK2_20380</name>
</gene>
<evidence type="ECO:0000313" key="16">
    <source>
        <dbReference type="Proteomes" id="UP001595976"/>
    </source>
</evidence>
<dbReference type="InterPro" id="IPR011527">
    <property type="entry name" value="ABC1_TM_dom"/>
</dbReference>
<dbReference type="Proteomes" id="UP001595976">
    <property type="component" value="Unassembled WGS sequence"/>
</dbReference>
<feature type="domain" description="ABC transporter" evidence="12">
    <location>
        <begin position="471"/>
        <end position="706"/>
    </location>
</feature>
<evidence type="ECO:0000256" key="9">
    <source>
        <dbReference type="ARBA" id="ARBA00023136"/>
    </source>
</evidence>
<dbReference type="PANTHER" id="PTHR24221">
    <property type="entry name" value="ATP-BINDING CASSETTE SUB-FAMILY B"/>
    <property type="match status" value="1"/>
</dbReference>
<dbReference type="PROSITE" id="PS50990">
    <property type="entry name" value="PEPTIDASE_C39"/>
    <property type="match status" value="1"/>
</dbReference>
<feature type="region of interest" description="Disordered" evidence="10">
    <location>
        <begin position="709"/>
        <end position="772"/>
    </location>
</feature>
<dbReference type="CDD" id="cd02417">
    <property type="entry name" value="Peptidase_C39_likeA"/>
    <property type="match status" value="1"/>
</dbReference>
<organism evidence="15 16">
    <name type="scientific">Bosea minatitlanensis</name>
    <dbReference type="NCBI Taxonomy" id="128782"/>
    <lineage>
        <taxon>Bacteria</taxon>
        <taxon>Pseudomonadati</taxon>
        <taxon>Pseudomonadota</taxon>
        <taxon>Alphaproteobacteria</taxon>
        <taxon>Hyphomicrobiales</taxon>
        <taxon>Boseaceae</taxon>
        <taxon>Bosea</taxon>
    </lineage>
</organism>
<dbReference type="SUPFAM" id="SSF90123">
    <property type="entry name" value="ABC transporter transmembrane region"/>
    <property type="match status" value="1"/>
</dbReference>
<evidence type="ECO:0000256" key="5">
    <source>
        <dbReference type="ARBA" id="ARBA00022692"/>
    </source>
</evidence>
<evidence type="ECO:0000256" key="6">
    <source>
        <dbReference type="ARBA" id="ARBA00022741"/>
    </source>
</evidence>
<dbReference type="PROSITE" id="PS50929">
    <property type="entry name" value="ABC_TM1F"/>
    <property type="match status" value="1"/>
</dbReference>
<dbReference type="PROSITE" id="PS00211">
    <property type="entry name" value="ABC_TRANSPORTER_1"/>
    <property type="match status" value="1"/>
</dbReference>
<name>A0ABW0F9S9_9HYPH</name>
<evidence type="ECO:0000259" key="14">
    <source>
        <dbReference type="PROSITE" id="PS50990"/>
    </source>
</evidence>
<keyword evidence="9 11" id="KW-0472">Membrane</keyword>
<evidence type="ECO:0000256" key="3">
    <source>
        <dbReference type="ARBA" id="ARBA00022448"/>
    </source>
</evidence>
<dbReference type="SUPFAM" id="SSF52540">
    <property type="entry name" value="P-loop containing nucleoside triphosphate hydrolases"/>
    <property type="match status" value="1"/>
</dbReference>
<comment type="subcellular location">
    <subcellularLocation>
        <location evidence="1">Cell membrane</location>
        <topology evidence="1">Multi-pass membrane protein</topology>
    </subcellularLocation>
</comment>
<feature type="transmembrane region" description="Helical" evidence="11">
    <location>
        <begin position="153"/>
        <end position="175"/>
    </location>
</feature>
<dbReference type="InterPro" id="IPR039395">
    <property type="entry name" value="Peptidase_C39-like_A"/>
</dbReference>
<evidence type="ECO:0000256" key="10">
    <source>
        <dbReference type="SAM" id="MobiDB-lite"/>
    </source>
</evidence>
<dbReference type="Pfam" id="PF03412">
    <property type="entry name" value="Peptidase_C39"/>
    <property type="match status" value="1"/>
</dbReference>
<proteinExistence type="inferred from homology"/>
<dbReference type="InterPro" id="IPR027417">
    <property type="entry name" value="P-loop_NTPase"/>
</dbReference>
<accession>A0ABW0F9S9</accession>
<dbReference type="Pfam" id="PF00664">
    <property type="entry name" value="ABC_membrane"/>
    <property type="match status" value="1"/>
</dbReference>
<dbReference type="Gene3D" id="3.90.70.10">
    <property type="entry name" value="Cysteine proteinases"/>
    <property type="match status" value="1"/>
</dbReference>
<evidence type="ECO:0000259" key="12">
    <source>
        <dbReference type="PROSITE" id="PS50893"/>
    </source>
</evidence>
<dbReference type="InterPro" id="IPR010132">
    <property type="entry name" value="ATPase_T1SS_HlyB"/>
</dbReference>
<sequence length="772" mass="84426">MENPDNDTHPISDDGLIALLFILRGQGVSVLPEQIQHQFPGRPIGVAEMVRCAKGLGLKARSITTSWERLAKTPLPVIAALRDGGFLVLGRCGDDRILVQAPNAPRPSMMSRAELEAVWDGRLVLMTKRATLTDLARRFDITWFMGAIHKYRWLLTEVLVASFFLQLFGLVSPLFFQVVIDKVLVHRSLSTLDVLAIGLVAIALFEVVLGGLRTYLFSHTTNRIDVELGARLFRHLLALPIGYFQARRVGDSVARVRELENIRNFLTSSGLTLVIDLFFTLVFVAALFFYSPLLTWIVLASLPLYVGISAGVTPLFRRYLDDKFARGAENQAFLVESVTAVETLKAMAIEPQMQQRWEEQLAAYVAASFRVLNLGNVASQVVQLVSKLVTAALLYVGAKLVIAGDLSVGELVAFNLLAGRVSGPVLRLAQIWQDFHQTRLSIARLGDILNTTPEPAYNPNRTALPAIRGDISFEHVTFRYRIDGPEILHNINLTIPAGQMIGIVGPSGSGKSTLAKLAQRLYVPENGRVLVDGVDVAQIDPSWLRRQIGVVLQDNVLFNRSIRDNIALADPALPADRVIEAAKLAGAHDFILKLPEGYDTIVGERGGSLSGGQRQRIAIARALATDPRILIFDEATSALDYESEHIIQQNMAQIARSRTVLIIAHRLSTLRMADRIVTIESGRLIEDGTHEQLVRTGGRYATLHRLQSGLPEAGGAPAAAHRGPGRAEPHAGAALPALAGHQPSGIAARRGQEARQGPLQEPFQEPFQDAVG</sequence>
<comment type="similarity">
    <text evidence="2">Belongs to the ABC transporter superfamily.</text>
</comment>
<feature type="transmembrane region" description="Helical" evidence="11">
    <location>
        <begin position="296"/>
        <end position="316"/>
    </location>
</feature>
<feature type="compositionally biased region" description="Low complexity" evidence="10">
    <location>
        <begin position="711"/>
        <end position="722"/>
    </location>
</feature>
<dbReference type="InterPro" id="IPR017871">
    <property type="entry name" value="ABC_transporter-like_CS"/>
</dbReference>
<dbReference type="InterPro" id="IPR003593">
    <property type="entry name" value="AAA+_ATPase"/>
</dbReference>
<evidence type="ECO:0000256" key="2">
    <source>
        <dbReference type="ARBA" id="ARBA00005417"/>
    </source>
</evidence>
<evidence type="ECO:0000256" key="8">
    <source>
        <dbReference type="ARBA" id="ARBA00022989"/>
    </source>
</evidence>